<dbReference type="Gene3D" id="3.40.630.30">
    <property type="match status" value="1"/>
</dbReference>
<proteinExistence type="predicted"/>
<dbReference type="GO" id="GO:0008999">
    <property type="term" value="F:protein-N-terminal-alanine acetyltransferase activity"/>
    <property type="evidence" value="ECO:0007669"/>
    <property type="project" value="TreeGrafter"/>
</dbReference>
<feature type="domain" description="N-acetyltransferase" evidence="1">
    <location>
        <begin position="33"/>
        <end position="183"/>
    </location>
</feature>
<comment type="caution">
    <text evidence="2">The sequence shown here is derived from an EMBL/GenBank/DDBJ whole genome shotgun (WGS) entry which is preliminary data.</text>
</comment>
<dbReference type="InterPro" id="IPR000182">
    <property type="entry name" value="GNAT_dom"/>
</dbReference>
<sequence>MSEACSNFHFPVPEILENALVKLVPFIIAEHAETFFSGLEDSLFAYLPWGPYATTEDYVNGLIETRVRPDPGMLLFAVFDKASGALAGTIGLLDTSPVNLSTEVAWIITLPAFQRTYVTSNATGLLLHWVLDAPAQGGLGLRRVNWKATTANKASVGVAERMGFRMEGVARWDRVLPEWKTVENGGNGITLREGDRRPNCIGIDVVSLGLCWDEWEDGGRDLVDKVMSRR</sequence>
<dbReference type="Proteomes" id="UP001221142">
    <property type="component" value="Unassembled WGS sequence"/>
</dbReference>
<protein>
    <submittedName>
        <fullName evidence="2">Acyl-CoA N-acyltransferase</fullName>
    </submittedName>
</protein>
<keyword evidence="3" id="KW-1185">Reference proteome</keyword>
<dbReference type="EMBL" id="JARKIF010000021">
    <property type="protein sequence ID" value="KAJ7617311.1"/>
    <property type="molecule type" value="Genomic_DNA"/>
</dbReference>
<name>A0AAD7BD27_9AGAR</name>
<dbReference type="PANTHER" id="PTHR43441:SF5">
    <property type="entry name" value="FAMILY ACETYLTRANSFERASE, PUTATIVE-RELATED"/>
    <property type="match status" value="1"/>
</dbReference>
<dbReference type="GO" id="GO:1990189">
    <property type="term" value="F:protein N-terminal-serine acetyltransferase activity"/>
    <property type="evidence" value="ECO:0007669"/>
    <property type="project" value="TreeGrafter"/>
</dbReference>
<evidence type="ECO:0000259" key="1">
    <source>
        <dbReference type="PROSITE" id="PS51186"/>
    </source>
</evidence>
<dbReference type="PROSITE" id="PS51186">
    <property type="entry name" value="GNAT"/>
    <property type="match status" value="1"/>
</dbReference>
<dbReference type="InterPro" id="IPR016181">
    <property type="entry name" value="Acyl_CoA_acyltransferase"/>
</dbReference>
<dbReference type="AlphaFoldDB" id="A0AAD7BD27"/>
<accession>A0AAD7BD27</accession>
<evidence type="ECO:0000313" key="3">
    <source>
        <dbReference type="Proteomes" id="UP001221142"/>
    </source>
</evidence>
<dbReference type="PANTHER" id="PTHR43441">
    <property type="entry name" value="RIBOSOMAL-PROTEIN-SERINE ACETYLTRANSFERASE"/>
    <property type="match status" value="1"/>
</dbReference>
<evidence type="ECO:0000313" key="2">
    <source>
        <dbReference type="EMBL" id="KAJ7617311.1"/>
    </source>
</evidence>
<organism evidence="2 3">
    <name type="scientific">Roridomyces roridus</name>
    <dbReference type="NCBI Taxonomy" id="1738132"/>
    <lineage>
        <taxon>Eukaryota</taxon>
        <taxon>Fungi</taxon>
        <taxon>Dikarya</taxon>
        <taxon>Basidiomycota</taxon>
        <taxon>Agaricomycotina</taxon>
        <taxon>Agaricomycetes</taxon>
        <taxon>Agaricomycetidae</taxon>
        <taxon>Agaricales</taxon>
        <taxon>Marasmiineae</taxon>
        <taxon>Mycenaceae</taxon>
        <taxon>Roridomyces</taxon>
    </lineage>
</organism>
<dbReference type="InterPro" id="IPR051908">
    <property type="entry name" value="Ribosomal_N-acetyltransferase"/>
</dbReference>
<dbReference type="Pfam" id="PF13302">
    <property type="entry name" value="Acetyltransf_3"/>
    <property type="match status" value="1"/>
</dbReference>
<dbReference type="SUPFAM" id="SSF55729">
    <property type="entry name" value="Acyl-CoA N-acyltransferases (Nat)"/>
    <property type="match status" value="1"/>
</dbReference>
<gene>
    <name evidence="2" type="ORF">FB45DRAFT_801113</name>
</gene>
<reference evidence="2" key="1">
    <citation type="submission" date="2023-03" db="EMBL/GenBank/DDBJ databases">
        <title>Massive genome expansion in bonnet fungi (Mycena s.s.) driven by repeated elements and novel gene families across ecological guilds.</title>
        <authorList>
            <consortium name="Lawrence Berkeley National Laboratory"/>
            <person name="Harder C.B."/>
            <person name="Miyauchi S."/>
            <person name="Viragh M."/>
            <person name="Kuo A."/>
            <person name="Thoen E."/>
            <person name="Andreopoulos B."/>
            <person name="Lu D."/>
            <person name="Skrede I."/>
            <person name="Drula E."/>
            <person name="Henrissat B."/>
            <person name="Morin E."/>
            <person name="Kohler A."/>
            <person name="Barry K."/>
            <person name="LaButti K."/>
            <person name="Morin E."/>
            <person name="Salamov A."/>
            <person name="Lipzen A."/>
            <person name="Mereny Z."/>
            <person name="Hegedus B."/>
            <person name="Baldrian P."/>
            <person name="Stursova M."/>
            <person name="Weitz H."/>
            <person name="Taylor A."/>
            <person name="Grigoriev I.V."/>
            <person name="Nagy L.G."/>
            <person name="Martin F."/>
            <person name="Kauserud H."/>
        </authorList>
    </citation>
    <scope>NUCLEOTIDE SEQUENCE</scope>
    <source>
        <strain evidence="2">9284</strain>
    </source>
</reference>